<dbReference type="Pfam" id="PF01676">
    <property type="entry name" value="Metalloenzyme"/>
    <property type="match status" value="1"/>
</dbReference>
<keyword evidence="7" id="KW-0324">Glycolysis</keyword>
<dbReference type="SUPFAM" id="SSF64158">
    <property type="entry name" value="2,3-Bisphosphoglycerate-independent phosphoglycerate mutase, substrate-binding domain"/>
    <property type="match status" value="1"/>
</dbReference>
<dbReference type="GO" id="GO:0006096">
    <property type="term" value="P:glycolytic process"/>
    <property type="evidence" value="ECO:0007669"/>
    <property type="project" value="UniProtKB-UniPathway"/>
</dbReference>
<dbReference type="PIRSF" id="PIRSF001492">
    <property type="entry name" value="IPGAM"/>
    <property type="match status" value="1"/>
</dbReference>
<evidence type="ECO:0000256" key="2">
    <source>
        <dbReference type="ARBA" id="ARBA00001936"/>
    </source>
</evidence>
<feature type="binding site" evidence="10">
    <location>
        <position position="432"/>
    </location>
    <ligand>
        <name>Mn(2+)</name>
        <dbReference type="ChEBI" id="CHEBI:29035"/>
        <label>2</label>
    </ligand>
</feature>
<reference evidence="14 15" key="1">
    <citation type="journal article" date="2018" name="Plant J.">
        <title>Genome sequences of Chlorella sorokiniana UTEX 1602 and Micractinium conductrix SAG 241.80: implications to maltose excretion by a green alga.</title>
        <authorList>
            <person name="Arriola M.B."/>
            <person name="Velmurugan N."/>
            <person name="Zhang Y."/>
            <person name="Plunkett M.H."/>
            <person name="Hondzo H."/>
            <person name="Barney B.M."/>
        </authorList>
    </citation>
    <scope>NUCLEOTIDE SEQUENCE [LARGE SCALE GENOMIC DNA]</scope>
    <source>
        <strain evidence="14 15">SAG 241.80</strain>
    </source>
</reference>
<evidence type="ECO:0000256" key="10">
    <source>
        <dbReference type="PIRSR" id="PIRSR001492-3"/>
    </source>
</evidence>
<evidence type="ECO:0000259" key="12">
    <source>
        <dbReference type="Pfam" id="PF01676"/>
    </source>
</evidence>
<gene>
    <name evidence="14" type="ORF">C2E20_6521</name>
</gene>
<accession>A0A2P6V7J8</accession>
<dbReference type="PANTHER" id="PTHR31637">
    <property type="entry name" value="2,3-BISPHOSPHOGLYCERATE-INDEPENDENT PHOSPHOGLYCERATE MUTASE"/>
    <property type="match status" value="1"/>
</dbReference>
<dbReference type="OrthoDB" id="952271at2759"/>
<keyword evidence="9" id="KW-0413">Isomerase</keyword>
<comment type="pathway">
    <text evidence="3">Carbohydrate degradation; glycolysis; pyruvate from D-glyceraldehyde 3-phosphate: step 3/5.</text>
</comment>
<dbReference type="GO" id="GO:0004619">
    <property type="term" value="F:phosphoglycerate mutase activity"/>
    <property type="evidence" value="ECO:0007669"/>
    <property type="project" value="UniProtKB-EC"/>
</dbReference>
<evidence type="ECO:0000256" key="7">
    <source>
        <dbReference type="ARBA" id="ARBA00023152"/>
    </source>
</evidence>
<feature type="binding site" evidence="10">
    <location>
        <position position="433"/>
    </location>
    <ligand>
        <name>Mn(2+)</name>
        <dbReference type="ChEBI" id="CHEBI:29035"/>
        <label>2</label>
    </ligand>
</feature>
<evidence type="ECO:0000256" key="9">
    <source>
        <dbReference type="ARBA" id="ARBA00023235"/>
    </source>
</evidence>
<dbReference type="Proteomes" id="UP000239649">
    <property type="component" value="Unassembled WGS sequence"/>
</dbReference>
<evidence type="ECO:0000256" key="4">
    <source>
        <dbReference type="ARBA" id="ARBA00008819"/>
    </source>
</evidence>
<feature type="domain" description="Metalloenzyme" evidence="12">
    <location>
        <begin position="45"/>
        <end position="503"/>
    </location>
</feature>
<feature type="domain" description="BPG-independent PGAM N-terminal" evidence="13">
    <location>
        <begin position="127"/>
        <end position="182"/>
    </location>
</feature>
<dbReference type="PANTHER" id="PTHR31637:SF0">
    <property type="entry name" value="2,3-BISPHOSPHOGLYCERATE-INDEPENDENT PHOSPHOGLYCERATE MUTASE"/>
    <property type="match status" value="1"/>
</dbReference>
<evidence type="ECO:0000256" key="3">
    <source>
        <dbReference type="ARBA" id="ARBA00004798"/>
    </source>
</evidence>
<dbReference type="GO" id="GO:0006007">
    <property type="term" value="P:glucose catabolic process"/>
    <property type="evidence" value="ECO:0007669"/>
    <property type="project" value="InterPro"/>
</dbReference>
<feature type="binding site" evidence="10">
    <location>
        <position position="53"/>
    </location>
    <ligand>
        <name>Mn(2+)</name>
        <dbReference type="ChEBI" id="CHEBI:29035"/>
        <label>2</label>
    </ligand>
</feature>
<dbReference type="InterPro" id="IPR017850">
    <property type="entry name" value="Alkaline_phosphatase_core_sf"/>
</dbReference>
<evidence type="ECO:0000256" key="5">
    <source>
        <dbReference type="ARBA" id="ARBA00012026"/>
    </source>
</evidence>
<dbReference type="EMBL" id="LHPF02000022">
    <property type="protein sequence ID" value="PSC70063.1"/>
    <property type="molecule type" value="Genomic_DNA"/>
</dbReference>
<evidence type="ECO:0000256" key="6">
    <source>
        <dbReference type="ARBA" id="ARBA00022723"/>
    </source>
</evidence>
<keyword evidence="8 10" id="KW-0464">Manganese</keyword>
<keyword evidence="6 10" id="KW-0479">Metal-binding</keyword>
<feature type="region of interest" description="Disordered" evidence="11">
    <location>
        <begin position="1"/>
        <end position="20"/>
    </location>
</feature>
<dbReference type="UniPathway" id="UPA00109">
    <property type="reaction ID" value="UER00186"/>
</dbReference>
<protein>
    <recommendedName>
        <fullName evidence="5">phosphoglycerate mutase (2,3-diphosphoglycerate-independent)</fullName>
        <ecNumber evidence="5">5.4.2.12</ecNumber>
    </recommendedName>
</protein>
<comment type="cofactor">
    <cofactor evidence="2">
        <name>Mn(2+)</name>
        <dbReference type="ChEBI" id="CHEBI:29035"/>
    </cofactor>
</comment>
<dbReference type="GO" id="GO:0030145">
    <property type="term" value="F:manganese ion binding"/>
    <property type="evidence" value="ECO:0007669"/>
    <property type="project" value="InterPro"/>
</dbReference>
<dbReference type="STRING" id="554055.A0A2P6V7J8"/>
<evidence type="ECO:0000256" key="11">
    <source>
        <dbReference type="SAM" id="MobiDB-lite"/>
    </source>
</evidence>
<dbReference type="InterPro" id="IPR036646">
    <property type="entry name" value="PGAM_B_sf"/>
</dbReference>
<evidence type="ECO:0000313" key="15">
    <source>
        <dbReference type="Proteomes" id="UP000239649"/>
    </source>
</evidence>
<sequence>MASGQEGARRATLTDEQFGQGLPEHEAAAAQTFTLEPLPALRTDKPLLIIVLDGLGESQYHDEFNAVHVAPTPTLDALKATAPRRWRCLRAHGTAVGHNALGAGQVVDQGAKCVDASLALSRLFELDGWKYIEPNARSGTLHLLGLLSDGGVHSRYDQLMLLMEGALQRGVTRIRLHVLSGGGRMATTMDRYEAPHQFRDPVAGVQELKKGNTVSDQYLDAWVVVDDEGKPVGPVQDGDAVVCFNFRADRMVEISQALENAEFDKFDRKRWPQFRFAGMMQYDGELHVPKHFLVPPPLIERASEQYVVGTGLCVFACSESQKIGHVTFFWNGNRSGYLDPKLEKFEEIPSDQGISFDKKPAMKAREIAETTRNALLSGQYDVVRCNFPNPDMVGHTGNLAATVEAVGVTDKCVKVLLDAVEQVGGRFLLTADHGNAEDMAHRDKSGAPIVKDGKPVELTSHTLNPVPCAIGGPGLPPSVRFRDDLPRAGLANVTATFINLLGYQAPEFYCPSLITLDEQ</sequence>
<comment type="similarity">
    <text evidence="4">Belongs to the BPG-independent phosphoglycerate mutase family.</text>
</comment>
<evidence type="ECO:0000256" key="1">
    <source>
        <dbReference type="ARBA" id="ARBA00000370"/>
    </source>
</evidence>
<evidence type="ECO:0000256" key="8">
    <source>
        <dbReference type="ARBA" id="ARBA00023211"/>
    </source>
</evidence>
<comment type="caution">
    <text evidence="14">The sequence shown here is derived from an EMBL/GenBank/DDBJ whole genome shotgun (WGS) entry which is preliminary data.</text>
</comment>
<dbReference type="Pfam" id="PF06415">
    <property type="entry name" value="iPGM_N"/>
    <property type="match status" value="2"/>
</dbReference>
<keyword evidence="15" id="KW-1185">Reference proteome</keyword>
<feature type="binding site" evidence="10">
    <location>
        <position position="461"/>
    </location>
    <ligand>
        <name>Mn(2+)</name>
        <dbReference type="ChEBI" id="CHEBI:29035"/>
        <label>1</label>
    </ligand>
</feature>
<proteinExistence type="inferred from homology"/>
<dbReference type="InterPro" id="IPR011258">
    <property type="entry name" value="BPG-indep_PGM_N"/>
</dbReference>
<dbReference type="AlphaFoldDB" id="A0A2P6V7J8"/>
<feature type="binding site" evidence="10">
    <location>
        <position position="391"/>
    </location>
    <ligand>
        <name>Mn(2+)</name>
        <dbReference type="ChEBI" id="CHEBI:29035"/>
        <label>1</label>
    </ligand>
</feature>
<organism evidence="14 15">
    <name type="scientific">Micractinium conductrix</name>
    <dbReference type="NCBI Taxonomy" id="554055"/>
    <lineage>
        <taxon>Eukaryota</taxon>
        <taxon>Viridiplantae</taxon>
        <taxon>Chlorophyta</taxon>
        <taxon>core chlorophytes</taxon>
        <taxon>Trebouxiophyceae</taxon>
        <taxon>Chlorellales</taxon>
        <taxon>Chlorellaceae</taxon>
        <taxon>Chlorella clade</taxon>
        <taxon>Micractinium</taxon>
    </lineage>
</organism>
<dbReference type="InterPro" id="IPR006124">
    <property type="entry name" value="Metalloenzyme"/>
</dbReference>
<dbReference type="EC" id="5.4.2.12" evidence="5"/>
<feature type="domain" description="BPG-independent PGAM N-terminal" evidence="13">
    <location>
        <begin position="195"/>
        <end position="283"/>
    </location>
</feature>
<dbReference type="Gene3D" id="3.40.1450.10">
    <property type="entry name" value="BPG-independent phosphoglycerate mutase, domain B"/>
    <property type="match status" value="1"/>
</dbReference>
<evidence type="ECO:0000259" key="13">
    <source>
        <dbReference type="Pfam" id="PF06415"/>
    </source>
</evidence>
<dbReference type="GO" id="GO:0005737">
    <property type="term" value="C:cytoplasm"/>
    <property type="evidence" value="ECO:0007669"/>
    <property type="project" value="InterPro"/>
</dbReference>
<dbReference type="InterPro" id="IPR005995">
    <property type="entry name" value="Pgm_bpd_ind"/>
</dbReference>
<evidence type="ECO:0000313" key="14">
    <source>
        <dbReference type="EMBL" id="PSC70063.1"/>
    </source>
</evidence>
<name>A0A2P6V7J8_9CHLO</name>
<dbReference type="SUPFAM" id="SSF53649">
    <property type="entry name" value="Alkaline phosphatase-like"/>
    <property type="match status" value="1"/>
</dbReference>
<dbReference type="Gene3D" id="3.40.720.10">
    <property type="entry name" value="Alkaline Phosphatase, subunit A"/>
    <property type="match status" value="2"/>
</dbReference>
<feature type="binding site" evidence="10">
    <location>
        <position position="395"/>
    </location>
    <ligand>
        <name>Mn(2+)</name>
        <dbReference type="ChEBI" id="CHEBI:29035"/>
        <label>1</label>
    </ligand>
</feature>
<comment type="catalytic activity">
    <reaction evidence="1">
        <text>(2R)-2-phosphoglycerate = (2R)-3-phosphoglycerate</text>
        <dbReference type="Rhea" id="RHEA:15901"/>
        <dbReference type="ChEBI" id="CHEBI:58272"/>
        <dbReference type="ChEBI" id="CHEBI:58289"/>
        <dbReference type="EC" id="5.4.2.12"/>
    </reaction>
</comment>